<evidence type="ECO:0000313" key="1">
    <source>
        <dbReference type="EMBL" id="MET1257007.1"/>
    </source>
</evidence>
<evidence type="ECO:0008006" key="3">
    <source>
        <dbReference type="Google" id="ProtNLM"/>
    </source>
</evidence>
<dbReference type="EMBL" id="JBEVCJ010000032">
    <property type="protein sequence ID" value="MET1257007.1"/>
    <property type="molecule type" value="Genomic_DNA"/>
</dbReference>
<reference evidence="1 2" key="1">
    <citation type="submission" date="2024-06" db="EMBL/GenBank/DDBJ databases">
        <authorList>
            <person name="Li F."/>
        </authorList>
    </citation>
    <scope>NUCLEOTIDE SEQUENCE [LARGE SCALE GENOMIC DNA]</scope>
    <source>
        <strain evidence="1 2">GXAS 311</strain>
    </source>
</reference>
<dbReference type="RefSeq" id="WP_353897590.1">
    <property type="nucleotide sequence ID" value="NZ_JBEVCJ010000032.1"/>
</dbReference>
<sequence>MKKETINTQPNRQSQIELQSQNNLQNRLELQNRQYYQTLIYSRNIAGIFKLYLGCLLKLFLCQSATEGGLCSIKFDLSIFVLSMVTRKPI</sequence>
<organism evidence="1 2">
    <name type="scientific">Aliikangiella maris</name>
    <dbReference type="NCBI Taxonomy" id="3162458"/>
    <lineage>
        <taxon>Bacteria</taxon>
        <taxon>Pseudomonadati</taxon>
        <taxon>Pseudomonadota</taxon>
        <taxon>Gammaproteobacteria</taxon>
        <taxon>Oceanospirillales</taxon>
        <taxon>Pleioneaceae</taxon>
        <taxon>Aliikangiella</taxon>
    </lineage>
</organism>
<dbReference type="Proteomes" id="UP001548189">
    <property type="component" value="Unassembled WGS sequence"/>
</dbReference>
<proteinExistence type="predicted"/>
<accession>A0ABV2BYJ5</accession>
<protein>
    <recommendedName>
        <fullName evidence="3">Transmembrane protein</fullName>
    </recommendedName>
</protein>
<name>A0ABV2BYJ5_9GAMM</name>
<keyword evidence="2" id="KW-1185">Reference proteome</keyword>
<gene>
    <name evidence="1" type="ORF">ABVT43_17830</name>
</gene>
<comment type="caution">
    <text evidence="1">The sequence shown here is derived from an EMBL/GenBank/DDBJ whole genome shotgun (WGS) entry which is preliminary data.</text>
</comment>
<evidence type="ECO:0000313" key="2">
    <source>
        <dbReference type="Proteomes" id="UP001548189"/>
    </source>
</evidence>